<comment type="subcellular location">
    <subcellularLocation>
        <location evidence="1">Cell membrane</location>
        <topology evidence="1">Multi-pass membrane protein</topology>
    </subcellularLocation>
</comment>
<evidence type="ECO:0000256" key="2">
    <source>
        <dbReference type="ARBA" id="ARBA00022475"/>
    </source>
</evidence>
<keyword evidence="4 7" id="KW-1133">Transmembrane helix</keyword>
<dbReference type="PANTHER" id="PTHR30213:SF1">
    <property type="entry name" value="INNER MEMBRANE PROTEIN YHJD"/>
    <property type="match status" value="1"/>
</dbReference>
<gene>
    <name evidence="8" type="ORF">SAMN06265348_109151</name>
</gene>
<dbReference type="InterPro" id="IPR017039">
    <property type="entry name" value="Virul_fac_BrkB"/>
</dbReference>
<dbReference type="Pfam" id="PF03631">
    <property type="entry name" value="Virul_fac_BrkB"/>
    <property type="match status" value="1"/>
</dbReference>
<keyword evidence="3 7" id="KW-0812">Transmembrane</keyword>
<evidence type="ECO:0000256" key="7">
    <source>
        <dbReference type="SAM" id="Phobius"/>
    </source>
</evidence>
<dbReference type="OrthoDB" id="9797028at2"/>
<feature type="transmembrane region" description="Helical" evidence="7">
    <location>
        <begin position="146"/>
        <end position="166"/>
    </location>
</feature>
<dbReference type="Proteomes" id="UP000320300">
    <property type="component" value="Unassembled WGS sequence"/>
</dbReference>
<dbReference type="AlphaFoldDB" id="A0A521EUE9"/>
<protein>
    <submittedName>
        <fullName evidence="8">Membrane protein</fullName>
    </submittedName>
</protein>
<keyword evidence="5 7" id="KW-0472">Membrane</keyword>
<keyword evidence="9" id="KW-1185">Reference proteome</keyword>
<sequence length="329" mass="36442">MEATANKKITLKGLWKVLQDSFSGFSDHKVTKLSGSLAYYTVFSMGPLMILIISICSIVWRREAIEGQVYYQLVDFLGKESALQIQGIIKNAAVSNKSFFSIVIGGVTLLIGATTVFAEIQDSINTIWGLKPKPKRGWLKLLQNRFLSFSVIISLGFVLLVSLGVTSLIDGFSTKLEKTFSEVSVIFFYILNQVITLGVISLIFAVIFKVLPDAQIKWRDVISGAVVTAILFMIGKFGISIYINQSNVGSTYGAAGSLVVLLLWTYYSSIILFFGAEFTKAYAINYGSEIKPNHYAVTTREVEIETGSDSIQKNDEKPTEIKKEDIQEK</sequence>
<organism evidence="8 9">
    <name type="scientific">Pedobacter westerhofensis</name>
    <dbReference type="NCBI Taxonomy" id="425512"/>
    <lineage>
        <taxon>Bacteria</taxon>
        <taxon>Pseudomonadati</taxon>
        <taxon>Bacteroidota</taxon>
        <taxon>Sphingobacteriia</taxon>
        <taxon>Sphingobacteriales</taxon>
        <taxon>Sphingobacteriaceae</taxon>
        <taxon>Pedobacter</taxon>
    </lineage>
</organism>
<reference evidence="8 9" key="1">
    <citation type="submission" date="2017-05" db="EMBL/GenBank/DDBJ databases">
        <authorList>
            <person name="Varghese N."/>
            <person name="Submissions S."/>
        </authorList>
    </citation>
    <scope>NUCLEOTIDE SEQUENCE [LARGE SCALE GENOMIC DNA]</scope>
    <source>
        <strain evidence="8 9">DSM 19036</strain>
    </source>
</reference>
<accession>A0A521EUE9</accession>
<evidence type="ECO:0000256" key="4">
    <source>
        <dbReference type="ARBA" id="ARBA00022989"/>
    </source>
</evidence>
<feature type="compositionally biased region" description="Basic and acidic residues" evidence="6">
    <location>
        <begin position="312"/>
        <end position="329"/>
    </location>
</feature>
<proteinExistence type="predicted"/>
<dbReference type="RefSeq" id="WP_142529567.1">
    <property type="nucleotide sequence ID" value="NZ_CBCSJO010000009.1"/>
</dbReference>
<keyword evidence="2" id="KW-1003">Cell membrane</keyword>
<evidence type="ECO:0000256" key="3">
    <source>
        <dbReference type="ARBA" id="ARBA00022692"/>
    </source>
</evidence>
<dbReference type="EMBL" id="FXTN01000009">
    <property type="protein sequence ID" value="SMO87568.1"/>
    <property type="molecule type" value="Genomic_DNA"/>
</dbReference>
<evidence type="ECO:0000313" key="9">
    <source>
        <dbReference type="Proteomes" id="UP000320300"/>
    </source>
</evidence>
<evidence type="ECO:0000256" key="6">
    <source>
        <dbReference type="SAM" id="MobiDB-lite"/>
    </source>
</evidence>
<evidence type="ECO:0000313" key="8">
    <source>
        <dbReference type="EMBL" id="SMO87568.1"/>
    </source>
</evidence>
<evidence type="ECO:0000256" key="5">
    <source>
        <dbReference type="ARBA" id="ARBA00023136"/>
    </source>
</evidence>
<feature type="transmembrane region" description="Helical" evidence="7">
    <location>
        <begin position="255"/>
        <end position="276"/>
    </location>
</feature>
<feature type="region of interest" description="Disordered" evidence="6">
    <location>
        <begin position="306"/>
        <end position="329"/>
    </location>
</feature>
<feature type="transmembrane region" description="Helical" evidence="7">
    <location>
        <begin position="99"/>
        <end position="118"/>
    </location>
</feature>
<feature type="transmembrane region" description="Helical" evidence="7">
    <location>
        <begin position="186"/>
        <end position="208"/>
    </location>
</feature>
<evidence type="ECO:0000256" key="1">
    <source>
        <dbReference type="ARBA" id="ARBA00004651"/>
    </source>
</evidence>
<feature type="transmembrane region" description="Helical" evidence="7">
    <location>
        <begin position="220"/>
        <end position="243"/>
    </location>
</feature>
<name>A0A521EUE9_9SPHI</name>
<feature type="transmembrane region" description="Helical" evidence="7">
    <location>
        <begin position="37"/>
        <end position="60"/>
    </location>
</feature>
<dbReference type="PANTHER" id="PTHR30213">
    <property type="entry name" value="INNER MEMBRANE PROTEIN YHJD"/>
    <property type="match status" value="1"/>
</dbReference>
<dbReference type="PIRSF" id="PIRSF035875">
    <property type="entry name" value="RNase_BN"/>
    <property type="match status" value="1"/>
</dbReference>
<dbReference type="NCBIfam" id="TIGR00765">
    <property type="entry name" value="yihY_not_rbn"/>
    <property type="match status" value="1"/>
</dbReference>
<dbReference type="GO" id="GO:0005886">
    <property type="term" value="C:plasma membrane"/>
    <property type="evidence" value="ECO:0007669"/>
    <property type="project" value="UniProtKB-SubCell"/>
</dbReference>